<protein>
    <submittedName>
        <fullName evidence="1">Uncharacterized protein</fullName>
    </submittedName>
</protein>
<dbReference type="Proteomes" id="UP000078512">
    <property type="component" value="Unassembled WGS sequence"/>
</dbReference>
<name>A0A197JMC6_9FUNG</name>
<keyword evidence="2" id="KW-1185">Reference proteome</keyword>
<organism evidence="1 2">
    <name type="scientific">Linnemannia elongata AG-77</name>
    <dbReference type="NCBI Taxonomy" id="1314771"/>
    <lineage>
        <taxon>Eukaryota</taxon>
        <taxon>Fungi</taxon>
        <taxon>Fungi incertae sedis</taxon>
        <taxon>Mucoromycota</taxon>
        <taxon>Mortierellomycotina</taxon>
        <taxon>Mortierellomycetes</taxon>
        <taxon>Mortierellales</taxon>
        <taxon>Mortierellaceae</taxon>
        <taxon>Linnemannia</taxon>
    </lineage>
</organism>
<dbReference type="AlphaFoldDB" id="A0A197JMC6"/>
<reference evidence="1 2" key="1">
    <citation type="submission" date="2016-05" db="EMBL/GenBank/DDBJ databases">
        <title>Genome sequencing reveals origins of a unique bacterial endosymbiosis in the earliest lineages of terrestrial Fungi.</title>
        <authorList>
            <consortium name="DOE Joint Genome Institute"/>
            <person name="Uehling J."/>
            <person name="Gryganskyi A."/>
            <person name="Hameed K."/>
            <person name="Tschaplinski T."/>
            <person name="Misztal P."/>
            <person name="Wu S."/>
            <person name="Desiro A."/>
            <person name="Vande Pol N."/>
            <person name="Du Z.-Y."/>
            <person name="Zienkiewicz A."/>
            <person name="Zienkiewicz K."/>
            <person name="Morin E."/>
            <person name="Tisserant E."/>
            <person name="Splivallo R."/>
            <person name="Hainaut M."/>
            <person name="Henrissat B."/>
            <person name="Ohm R."/>
            <person name="Kuo A."/>
            <person name="Yan J."/>
            <person name="Lipzen A."/>
            <person name="Nolan M."/>
            <person name="Labutti K."/>
            <person name="Barry K."/>
            <person name="Goldstein A."/>
            <person name="Labbe J."/>
            <person name="Schadt C."/>
            <person name="Tuskan G."/>
            <person name="Grigoriev I."/>
            <person name="Martin F."/>
            <person name="Vilgalys R."/>
            <person name="Bonito G."/>
        </authorList>
    </citation>
    <scope>NUCLEOTIDE SEQUENCE [LARGE SCALE GENOMIC DNA]</scope>
    <source>
        <strain evidence="1 2">AG-77</strain>
    </source>
</reference>
<gene>
    <name evidence="1" type="ORF">K457DRAFT_1879507</name>
</gene>
<evidence type="ECO:0000313" key="1">
    <source>
        <dbReference type="EMBL" id="OAQ25524.1"/>
    </source>
</evidence>
<dbReference type="EMBL" id="KV442077">
    <property type="protein sequence ID" value="OAQ25524.1"/>
    <property type="molecule type" value="Genomic_DNA"/>
</dbReference>
<evidence type="ECO:0000313" key="2">
    <source>
        <dbReference type="Proteomes" id="UP000078512"/>
    </source>
</evidence>
<accession>A0A197JMC6</accession>
<proteinExistence type="predicted"/>
<sequence>MTFHAPSVGCSIICTKHGLELGRNARGLVPVSTLTLDLKKSPQPPCAAWHYMICQRCIPISKKQDHIRLLVRARMSPSPQRICPQSPLSSSVPTSHRGNTWVAAANKDTSRVDPRSSFWDVPLITVENDQRMYDRPSPSLRWSQGSRRGINILQVVWRQNGNADEMTSGLE</sequence>